<reference evidence="2 3" key="1">
    <citation type="submission" date="2019-03" db="EMBL/GenBank/DDBJ databases">
        <title>Single cell metagenomics reveals metabolic interactions within the superorganism composed of flagellate Streblomastix strix and complex community of Bacteroidetes bacteria on its surface.</title>
        <authorList>
            <person name="Treitli S.C."/>
            <person name="Kolisko M."/>
            <person name="Husnik F."/>
            <person name="Keeling P."/>
            <person name="Hampl V."/>
        </authorList>
    </citation>
    <scope>NUCLEOTIDE SEQUENCE [LARGE SCALE GENOMIC DNA]</scope>
    <source>
        <strain evidence="2">ST1C</strain>
    </source>
</reference>
<evidence type="ECO:0000256" key="1">
    <source>
        <dbReference type="SAM" id="SignalP"/>
    </source>
</evidence>
<gene>
    <name evidence="2" type="ORF">EZS28_021659</name>
</gene>
<comment type="caution">
    <text evidence="2">The sequence shown here is derived from an EMBL/GenBank/DDBJ whole genome shotgun (WGS) entry which is preliminary data.</text>
</comment>
<evidence type="ECO:0000313" key="3">
    <source>
        <dbReference type="Proteomes" id="UP000324800"/>
    </source>
</evidence>
<organism evidence="2 3">
    <name type="scientific">Streblomastix strix</name>
    <dbReference type="NCBI Taxonomy" id="222440"/>
    <lineage>
        <taxon>Eukaryota</taxon>
        <taxon>Metamonada</taxon>
        <taxon>Preaxostyla</taxon>
        <taxon>Oxymonadida</taxon>
        <taxon>Streblomastigidae</taxon>
        <taxon>Streblomastix</taxon>
    </lineage>
</organism>
<feature type="chain" id="PRO_5023823394" description="Auto-transporter adhesin head GIN domain-containing protein" evidence="1">
    <location>
        <begin position="19"/>
        <end position="293"/>
    </location>
</feature>
<dbReference type="Proteomes" id="UP000324800">
    <property type="component" value="Unassembled WGS sequence"/>
</dbReference>
<evidence type="ECO:0000313" key="2">
    <source>
        <dbReference type="EMBL" id="KAA6382814.1"/>
    </source>
</evidence>
<feature type="non-terminal residue" evidence="2">
    <location>
        <position position="293"/>
    </location>
</feature>
<name>A0A5J4VK29_9EUKA</name>
<dbReference type="EMBL" id="SNRW01006578">
    <property type="protein sequence ID" value="KAA6382814.1"/>
    <property type="molecule type" value="Genomic_DNA"/>
</dbReference>
<accession>A0A5J4VK29</accession>
<proteinExistence type="predicted"/>
<protein>
    <recommendedName>
        <fullName evidence="4">Auto-transporter adhesin head GIN domain-containing protein</fullName>
    </recommendedName>
</protein>
<keyword evidence="1" id="KW-0732">Signal</keyword>
<dbReference type="AlphaFoldDB" id="A0A5J4VK29"/>
<feature type="signal peptide" evidence="1">
    <location>
        <begin position="1"/>
        <end position="18"/>
    </location>
</feature>
<evidence type="ECO:0008006" key="4">
    <source>
        <dbReference type="Google" id="ProtNLM"/>
    </source>
</evidence>
<sequence length="293" mass="32777">MIIAFVFGISWLCSFTFCSSSKTQYQNDVDASWGLCTFSTEEYDNVYVNGEIGNDNIDCGIDFDNSCETIQYTLCTYAQNILSITIHLQQCLGFVEERLEFTRMNRKYIIDGEDGRSLIKHSDYNGINFIHIQNSDVTIQSCYVQLEDEELSNLDGQIIRMESGTLTLNQKDFQVILVVAGIINLDDVRFFYINSESKPLIEIQSGCEQANLKRLRFQGVKLKGTTSNCISIDVSDSLQCNLALAQFFDIEVPSDLIGSVGDSVAPMKVILGPSTTNSKQSSLKQINSDQTLS</sequence>